<accession>A0ABN9ER86</accession>
<gene>
    <name evidence="2" type="ORF">SPARVUS_LOCUS10547457</name>
</gene>
<protein>
    <recommendedName>
        <fullName evidence="4">Secreted protein</fullName>
    </recommendedName>
</protein>
<reference evidence="2" key="1">
    <citation type="submission" date="2023-05" db="EMBL/GenBank/DDBJ databases">
        <authorList>
            <person name="Stuckert A."/>
        </authorList>
    </citation>
    <scope>NUCLEOTIDE SEQUENCE</scope>
</reference>
<organism evidence="2 3">
    <name type="scientific">Staurois parvus</name>
    <dbReference type="NCBI Taxonomy" id="386267"/>
    <lineage>
        <taxon>Eukaryota</taxon>
        <taxon>Metazoa</taxon>
        <taxon>Chordata</taxon>
        <taxon>Craniata</taxon>
        <taxon>Vertebrata</taxon>
        <taxon>Euteleostomi</taxon>
        <taxon>Amphibia</taxon>
        <taxon>Batrachia</taxon>
        <taxon>Anura</taxon>
        <taxon>Neobatrachia</taxon>
        <taxon>Ranoidea</taxon>
        <taxon>Ranidae</taxon>
        <taxon>Staurois</taxon>
    </lineage>
</organism>
<feature type="region of interest" description="Disordered" evidence="1">
    <location>
        <begin position="41"/>
        <end position="64"/>
    </location>
</feature>
<proteinExistence type="predicted"/>
<evidence type="ECO:0000256" key="1">
    <source>
        <dbReference type="SAM" id="MobiDB-lite"/>
    </source>
</evidence>
<evidence type="ECO:0000313" key="2">
    <source>
        <dbReference type="EMBL" id="CAI9587319.1"/>
    </source>
</evidence>
<evidence type="ECO:0008006" key="4">
    <source>
        <dbReference type="Google" id="ProtNLM"/>
    </source>
</evidence>
<comment type="caution">
    <text evidence="2">The sequence shown here is derived from an EMBL/GenBank/DDBJ whole genome shotgun (WGS) entry which is preliminary data.</text>
</comment>
<dbReference type="Proteomes" id="UP001162483">
    <property type="component" value="Unassembled WGS sequence"/>
</dbReference>
<keyword evidence="3" id="KW-1185">Reference proteome</keyword>
<feature type="non-terminal residue" evidence="2">
    <location>
        <position position="64"/>
    </location>
</feature>
<evidence type="ECO:0000313" key="3">
    <source>
        <dbReference type="Proteomes" id="UP001162483"/>
    </source>
</evidence>
<name>A0ABN9ER86_9NEOB</name>
<sequence length="64" mass="7100">MTLGKKGLTCGAIKGLTVCCALFYCVLSVCFTMEIPPPAPRNHRVKLKGERPVYKQQRSLSCQQ</sequence>
<dbReference type="EMBL" id="CATNWA010015839">
    <property type="protein sequence ID" value="CAI9587319.1"/>
    <property type="molecule type" value="Genomic_DNA"/>
</dbReference>